<dbReference type="Pfam" id="PF00089">
    <property type="entry name" value="Trypsin"/>
    <property type="match status" value="1"/>
</dbReference>
<dbReference type="InterPro" id="IPR001254">
    <property type="entry name" value="Trypsin_dom"/>
</dbReference>
<dbReference type="FunFam" id="2.40.10.10:FF:000003">
    <property type="entry name" value="Transmembrane serine protease 3"/>
    <property type="match status" value="1"/>
</dbReference>
<evidence type="ECO:0000313" key="8">
    <source>
        <dbReference type="Proteomes" id="UP001488838"/>
    </source>
</evidence>
<dbReference type="SMART" id="SM00020">
    <property type="entry name" value="Tryp_SPc"/>
    <property type="match status" value="1"/>
</dbReference>
<keyword evidence="3" id="KW-0720">Serine protease</keyword>
<dbReference type="PROSITE" id="PS00134">
    <property type="entry name" value="TRYPSIN_HIS"/>
    <property type="match status" value="1"/>
</dbReference>
<dbReference type="EMBL" id="JBBHLL010000670">
    <property type="protein sequence ID" value="KAK7798738.1"/>
    <property type="molecule type" value="Genomic_DNA"/>
</dbReference>
<evidence type="ECO:0000256" key="3">
    <source>
        <dbReference type="ARBA" id="ARBA00022825"/>
    </source>
</evidence>
<dbReference type="PRINTS" id="PR00722">
    <property type="entry name" value="CHYMOTRYPSIN"/>
</dbReference>
<dbReference type="GO" id="GO:0006508">
    <property type="term" value="P:proteolysis"/>
    <property type="evidence" value="ECO:0007669"/>
    <property type="project" value="UniProtKB-KW"/>
</dbReference>
<proteinExistence type="predicted"/>
<keyword evidence="4" id="KW-1015">Disulfide bond</keyword>
<feature type="domain" description="Peptidase S1" evidence="6">
    <location>
        <begin position="57"/>
        <end position="304"/>
    </location>
</feature>
<keyword evidence="5" id="KW-0472">Membrane</keyword>
<keyword evidence="1" id="KW-0645">Protease</keyword>
<accession>A0AAW0H7U8</accession>
<organism evidence="7 8">
    <name type="scientific">Myodes glareolus</name>
    <name type="common">Bank vole</name>
    <name type="synonym">Clethrionomys glareolus</name>
    <dbReference type="NCBI Taxonomy" id="447135"/>
    <lineage>
        <taxon>Eukaryota</taxon>
        <taxon>Metazoa</taxon>
        <taxon>Chordata</taxon>
        <taxon>Craniata</taxon>
        <taxon>Vertebrata</taxon>
        <taxon>Euteleostomi</taxon>
        <taxon>Mammalia</taxon>
        <taxon>Eutheria</taxon>
        <taxon>Euarchontoglires</taxon>
        <taxon>Glires</taxon>
        <taxon>Rodentia</taxon>
        <taxon>Myomorpha</taxon>
        <taxon>Muroidea</taxon>
        <taxon>Cricetidae</taxon>
        <taxon>Arvicolinae</taxon>
        <taxon>Myodes</taxon>
    </lineage>
</organism>
<dbReference type="InterPro" id="IPR043504">
    <property type="entry name" value="Peptidase_S1_PA_chymotrypsin"/>
</dbReference>
<evidence type="ECO:0000313" key="7">
    <source>
        <dbReference type="EMBL" id="KAK7798738.1"/>
    </source>
</evidence>
<evidence type="ECO:0000256" key="5">
    <source>
        <dbReference type="SAM" id="Phobius"/>
    </source>
</evidence>
<dbReference type="PROSITE" id="PS50240">
    <property type="entry name" value="TRYPSIN_DOM"/>
    <property type="match status" value="1"/>
</dbReference>
<dbReference type="PANTHER" id="PTHR24252">
    <property type="entry name" value="ACROSIN-RELATED"/>
    <property type="match status" value="1"/>
</dbReference>
<feature type="transmembrane region" description="Helical" evidence="5">
    <location>
        <begin position="12"/>
        <end position="29"/>
    </location>
</feature>
<dbReference type="CDD" id="cd00190">
    <property type="entry name" value="Tryp_SPc"/>
    <property type="match status" value="1"/>
</dbReference>
<sequence>MADPASDLGPLGYLLLLLLVTPIWVAPVSHRHRHPKSQANSLSSDAACGQSVLEGKILGGMPSPFQKWPWLVSLHYAGFHICGGSILNAYWVLTAAHCFGREKKIEAFDVYVGINNLDVATKYTQWFEINKVILHPTYGIFHPVGGDVALVQLKSGITFSDFVLPVCLPPLNLNLNNAPCWAAGWGLVSQQGDTLKQLQEVQLPLIPKFRCHLLYGFSSYLLPEMLCAGDLANVKNVCEVRPILSDQSWALVEGDSGGPLVCKLNQTWLQIGIVSWGRGCSQPLYPGVYANVSFFLSWIHYHVNTTPIPPQLFPSLSPSLRATLSVFVTVLVSLLV</sequence>
<evidence type="ECO:0000259" key="6">
    <source>
        <dbReference type="PROSITE" id="PS50240"/>
    </source>
</evidence>
<comment type="caution">
    <text evidence="7">The sequence shown here is derived from an EMBL/GenBank/DDBJ whole genome shotgun (WGS) entry which is preliminary data.</text>
</comment>
<keyword evidence="2" id="KW-0378">Hydrolase</keyword>
<dbReference type="Proteomes" id="UP001488838">
    <property type="component" value="Unassembled WGS sequence"/>
</dbReference>
<dbReference type="GO" id="GO:0004252">
    <property type="term" value="F:serine-type endopeptidase activity"/>
    <property type="evidence" value="ECO:0007669"/>
    <property type="project" value="InterPro"/>
</dbReference>
<dbReference type="InterPro" id="IPR001314">
    <property type="entry name" value="Peptidase_S1A"/>
</dbReference>
<keyword evidence="8" id="KW-1185">Reference proteome</keyword>
<name>A0AAW0H7U8_MYOGA</name>
<dbReference type="PANTHER" id="PTHR24252:SF7">
    <property type="entry name" value="HYALIN"/>
    <property type="match status" value="1"/>
</dbReference>
<keyword evidence="5" id="KW-0812">Transmembrane</keyword>
<evidence type="ECO:0000256" key="1">
    <source>
        <dbReference type="ARBA" id="ARBA00022670"/>
    </source>
</evidence>
<evidence type="ECO:0000256" key="2">
    <source>
        <dbReference type="ARBA" id="ARBA00022801"/>
    </source>
</evidence>
<protein>
    <recommendedName>
        <fullName evidence="6">Peptidase S1 domain-containing protein</fullName>
    </recommendedName>
</protein>
<dbReference type="SUPFAM" id="SSF50494">
    <property type="entry name" value="Trypsin-like serine proteases"/>
    <property type="match status" value="1"/>
</dbReference>
<reference evidence="7 8" key="1">
    <citation type="journal article" date="2023" name="bioRxiv">
        <title>Conserved and derived expression patterns and positive selection on dental genes reveal complex evolutionary context of ever-growing rodent molars.</title>
        <authorList>
            <person name="Calamari Z.T."/>
            <person name="Song A."/>
            <person name="Cohen E."/>
            <person name="Akter M."/>
            <person name="Roy R.D."/>
            <person name="Hallikas O."/>
            <person name="Christensen M.M."/>
            <person name="Li P."/>
            <person name="Marangoni P."/>
            <person name="Jernvall J."/>
            <person name="Klein O.D."/>
        </authorList>
    </citation>
    <scope>NUCLEOTIDE SEQUENCE [LARGE SCALE GENOMIC DNA]</scope>
    <source>
        <strain evidence="7">V071</strain>
    </source>
</reference>
<dbReference type="InterPro" id="IPR018114">
    <property type="entry name" value="TRYPSIN_HIS"/>
</dbReference>
<dbReference type="InterPro" id="IPR009003">
    <property type="entry name" value="Peptidase_S1_PA"/>
</dbReference>
<dbReference type="Gene3D" id="2.40.10.10">
    <property type="entry name" value="Trypsin-like serine proteases"/>
    <property type="match status" value="1"/>
</dbReference>
<dbReference type="AlphaFoldDB" id="A0AAW0H7U8"/>
<gene>
    <name evidence="7" type="ORF">U0070_000255</name>
</gene>
<keyword evidence="5" id="KW-1133">Transmembrane helix</keyword>
<evidence type="ECO:0000256" key="4">
    <source>
        <dbReference type="ARBA" id="ARBA00023157"/>
    </source>
</evidence>